<accession>X1AJ26</accession>
<protein>
    <recommendedName>
        <fullName evidence="1">GGDEF domain-containing protein</fullName>
    </recommendedName>
</protein>
<dbReference type="AlphaFoldDB" id="X1AJ26"/>
<dbReference type="PANTHER" id="PTHR45138">
    <property type="entry name" value="REGULATORY COMPONENTS OF SENSORY TRANSDUCTION SYSTEM"/>
    <property type="match status" value="1"/>
</dbReference>
<dbReference type="SUPFAM" id="SSF55073">
    <property type="entry name" value="Nucleotide cyclase"/>
    <property type="match status" value="1"/>
</dbReference>
<dbReference type="InterPro" id="IPR000160">
    <property type="entry name" value="GGDEF_dom"/>
</dbReference>
<dbReference type="InterPro" id="IPR050469">
    <property type="entry name" value="Diguanylate_Cyclase"/>
</dbReference>
<proteinExistence type="predicted"/>
<feature type="domain" description="GGDEF" evidence="1">
    <location>
        <begin position="74"/>
        <end position="202"/>
    </location>
</feature>
<feature type="non-terminal residue" evidence="2">
    <location>
        <position position="233"/>
    </location>
</feature>
<gene>
    <name evidence="2" type="ORF">S01H4_18407</name>
</gene>
<dbReference type="Gene3D" id="3.30.70.270">
    <property type="match status" value="1"/>
</dbReference>
<evidence type="ECO:0000259" key="1">
    <source>
        <dbReference type="PROSITE" id="PS50887"/>
    </source>
</evidence>
<dbReference type="CDD" id="cd01949">
    <property type="entry name" value="GGDEF"/>
    <property type="match status" value="1"/>
</dbReference>
<sequence>MLLINAIELNEVLTWLDDKDDVCLRDSPPELIAHRARCLKLSAESMLDPLTRLLSRRRLDQSLCRATADATLELPISLLLGDLDHFKSVNDRFGHRAGDELLFLIATALKQNCDHSASVGRIKGETFAIVCQCDAAAALTLADELRQIAKSCETKVGASATLSFGVATTNRSMDGHQLMQRADQALYAAKASGRDNCVSYADLQAECRNAGYEVDVVGLENHARVLADRLAGL</sequence>
<dbReference type="PROSITE" id="PS50887">
    <property type="entry name" value="GGDEF"/>
    <property type="match status" value="1"/>
</dbReference>
<dbReference type="GO" id="GO:0043709">
    <property type="term" value="P:cell adhesion involved in single-species biofilm formation"/>
    <property type="evidence" value="ECO:0007669"/>
    <property type="project" value="TreeGrafter"/>
</dbReference>
<dbReference type="EMBL" id="BART01008157">
    <property type="protein sequence ID" value="GAG69662.1"/>
    <property type="molecule type" value="Genomic_DNA"/>
</dbReference>
<dbReference type="Pfam" id="PF00990">
    <property type="entry name" value="GGDEF"/>
    <property type="match status" value="1"/>
</dbReference>
<dbReference type="InterPro" id="IPR043128">
    <property type="entry name" value="Rev_trsase/Diguanyl_cyclase"/>
</dbReference>
<dbReference type="GO" id="GO:0052621">
    <property type="term" value="F:diguanylate cyclase activity"/>
    <property type="evidence" value="ECO:0007669"/>
    <property type="project" value="TreeGrafter"/>
</dbReference>
<name>X1AJ26_9ZZZZ</name>
<dbReference type="GO" id="GO:1902201">
    <property type="term" value="P:negative regulation of bacterial-type flagellum-dependent cell motility"/>
    <property type="evidence" value="ECO:0007669"/>
    <property type="project" value="TreeGrafter"/>
</dbReference>
<evidence type="ECO:0000313" key="2">
    <source>
        <dbReference type="EMBL" id="GAG69662.1"/>
    </source>
</evidence>
<dbReference type="GO" id="GO:0005886">
    <property type="term" value="C:plasma membrane"/>
    <property type="evidence" value="ECO:0007669"/>
    <property type="project" value="TreeGrafter"/>
</dbReference>
<dbReference type="PANTHER" id="PTHR45138:SF9">
    <property type="entry name" value="DIGUANYLATE CYCLASE DGCM-RELATED"/>
    <property type="match status" value="1"/>
</dbReference>
<reference evidence="2" key="1">
    <citation type="journal article" date="2014" name="Front. Microbiol.">
        <title>High frequency of phylogenetically diverse reductive dehalogenase-homologous genes in deep subseafloor sedimentary metagenomes.</title>
        <authorList>
            <person name="Kawai M."/>
            <person name="Futagami T."/>
            <person name="Toyoda A."/>
            <person name="Takaki Y."/>
            <person name="Nishi S."/>
            <person name="Hori S."/>
            <person name="Arai W."/>
            <person name="Tsubouchi T."/>
            <person name="Morono Y."/>
            <person name="Uchiyama I."/>
            <person name="Ito T."/>
            <person name="Fujiyama A."/>
            <person name="Inagaki F."/>
            <person name="Takami H."/>
        </authorList>
    </citation>
    <scope>NUCLEOTIDE SEQUENCE</scope>
    <source>
        <strain evidence="2">Expedition CK06-06</strain>
    </source>
</reference>
<comment type="caution">
    <text evidence="2">The sequence shown here is derived from an EMBL/GenBank/DDBJ whole genome shotgun (WGS) entry which is preliminary data.</text>
</comment>
<dbReference type="SMART" id="SM00267">
    <property type="entry name" value="GGDEF"/>
    <property type="match status" value="1"/>
</dbReference>
<dbReference type="InterPro" id="IPR029787">
    <property type="entry name" value="Nucleotide_cyclase"/>
</dbReference>
<dbReference type="NCBIfam" id="TIGR00254">
    <property type="entry name" value="GGDEF"/>
    <property type="match status" value="1"/>
</dbReference>
<organism evidence="2">
    <name type="scientific">marine sediment metagenome</name>
    <dbReference type="NCBI Taxonomy" id="412755"/>
    <lineage>
        <taxon>unclassified sequences</taxon>
        <taxon>metagenomes</taxon>
        <taxon>ecological metagenomes</taxon>
    </lineage>
</organism>